<evidence type="ECO:0000256" key="1">
    <source>
        <dbReference type="SAM" id="SignalP"/>
    </source>
</evidence>
<dbReference type="RefSeq" id="WP_067997181.1">
    <property type="nucleotide sequence ID" value="NZ_CP015596.1"/>
</dbReference>
<proteinExistence type="predicted"/>
<feature type="chain" id="PRO_5038938531" description="Secreted protein" evidence="1">
    <location>
        <begin position="27"/>
        <end position="139"/>
    </location>
</feature>
<sequence>MKNIIIGAITAVCAAVSLGLAAPANADLAPGNYQHRSIMANGNVTDNLMRVTSCGPGCISIFNLTSNTDQGQAHIQGGQYVLDQFVPGGAFCPDGRPVDVFTRSTFNLDGTNGLYTLSGPNPCGTSGPVGETRFSFTPA</sequence>
<dbReference type="Proteomes" id="UP000077143">
    <property type="component" value="Chromosome"/>
</dbReference>
<evidence type="ECO:0000313" key="2">
    <source>
        <dbReference type="EMBL" id="ANE80623.1"/>
    </source>
</evidence>
<organism evidence="2 3">
    <name type="scientific">Mycobacterium adipatum</name>
    <dbReference type="NCBI Taxonomy" id="1682113"/>
    <lineage>
        <taxon>Bacteria</taxon>
        <taxon>Bacillati</taxon>
        <taxon>Actinomycetota</taxon>
        <taxon>Actinomycetes</taxon>
        <taxon>Mycobacteriales</taxon>
        <taxon>Mycobacteriaceae</taxon>
        <taxon>Mycobacterium</taxon>
    </lineage>
</organism>
<feature type="signal peptide" evidence="1">
    <location>
        <begin position="1"/>
        <end position="26"/>
    </location>
</feature>
<name>A0A172UNL3_9MYCO</name>
<gene>
    <name evidence="2" type="ORF">A7U43_16090</name>
</gene>
<dbReference type="AlphaFoldDB" id="A0A172UNL3"/>
<protein>
    <recommendedName>
        <fullName evidence="4">Secreted protein</fullName>
    </recommendedName>
</protein>
<keyword evidence="1" id="KW-0732">Signal</keyword>
<reference evidence="2 3" key="1">
    <citation type="submission" date="2016-05" db="EMBL/GenBank/DDBJ databases">
        <title>Complete genome sequence of a phthalic acid esters degrading Mycobacterium sp. YC-RL4.</title>
        <authorList>
            <person name="Ren L."/>
            <person name="Fan S."/>
            <person name="Ruth N."/>
            <person name="Jia Y."/>
            <person name="Wang J."/>
            <person name="Qiao C."/>
        </authorList>
    </citation>
    <scope>NUCLEOTIDE SEQUENCE [LARGE SCALE GENOMIC DNA]</scope>
    <source>
        <strain evidence="2 3">YC-RL4</strain>
    </source>
</reference>
<dbReference type="KEGG" id="madi:A7U43_16090"/>
<keyword evidence="3" id="KW-1185">Reference proteome</keyword>
<dbReference type="OrthoDB" id="4725588at2"/>
<dbReference type="EMBL" id="CP015596">
    <property type="protein sequence ID" value="ANE80623.1"/>
    <property type="molecule type" value="Genomic_DNA"/>
</dbReference>
<evidence type="ECO:0008006" key="4">
    <source>
        <dbReference type="Google" id="ProtNLM"/>
    </source>
</evidence>
<evidence type="ECO:0000313" key="3">
    <source>
        <dbReference type="Proteomes" id="UP000077143"/>
    </source>
</evidence>
<accession>A0A172UNL3</accession>